<reference evidence="2" key="1">
    <citation type="submission" date="2019-06" db="EMBL/GenBank/DDBJ databases">
        <authorList>
            <person name="Murdoch R.W."/>
            <person name="Fathepure B."/>
        </authorList>
    </citation>
    <scope>NUCLEOTIDE SEQUENCE</scope>
</reference>
<evidence type="ECO:0000256" key="1">
    <source>
        <dbReference type="SAM" id="MobiDB-lite"/>
    </source>
</evidence>
<organism evidence="2">
    <name type="scientific">uncultured organism</name>
    <dbReference type="NCBI Taxonomy" id="155900"/>
    <lineage>
        <taxon>unclassified sequences</taxon>
        <taxon>environmental samples</taxon>
    </lineage>
</organism>
<protein>
    <recommendedName>
        <fullName evidence="3">DUF2782 domain-containing protein</fullName>
    </recommendedName>
</protein>
<dbReference type="EMBL" id="MN079080">
    <property type="protein sequence ID" value="QEA04141.1"/>
    <property type="molecule type" value="Genomic_DNA"/>
</dbReference>
<feature type="region of interest" description="Disordered" evidence="1">
    <location>
        <begin position="23"/>
        <end position="43"/>
    </location>
</feature>
<dbReference type="Gene3D" id="2.20.130.30">
    <property type="entry name" value="Protein of unknown function DUF2782"/>
    <property type="match status" value="1"/>
</dbReference>
<dbReference type="Pfam" id="PF11191">
    <property type="entry name" value="DUF2782"/>
    <property type="match status" value="1"/>
</dbReference>
<accession>A0A5B8R6R7</accession>
<sequence>MRAFWPALLIAAAVFAGAAHAADEQGKSKPNIVAPPPPEALTKGEEIEPGVQIISRPWAEIREYSVNGRVYAVRIDPRTGPAYYLYDSNGDGRLNDRPPENLDAPDIHRWELLRW</sequence>
<evidence type="ECO:0000313" key="2">
    <source>
        <dbReference type="EMBL" id="QEA04141.1"/>
    </source>
</evidence>
<dbReference type="AlphaFoldDB" id="A0A5B8R6R7"/>
<gene>
    <name evidence="2" type="ORF">KBTEX_00444</name>
</gene>
<name>A0A5B8R6R7_9ZZZZ</name>
<proteinExistence type="predicted"/>
<dbReference type="InterPro" id="IPR021357">
    <property type="entry name" value="DUF2782"/>
</dbReference>
<evidence type="ECO:0008006" key="3">
    <source>
        <dbReference type="Google" id="ProtNLM"/>
    </source>
</evidence>